<accession>A0ABQ8UW04</accession>
<reference evidence="2" key="1">
    <citation type="journal article" date="2022" name="bioRxiv">
        <title>Genomics of Preaxostyla Flagellates Illuminates Evolutionary Transitions and the Path Towards Mitochondrial Loss.</title>
        <authorList>
            <person name="Novak L.V.F."/>
            <person name="Treitli S.C."/>
            <person name="Pyrih J."/>
            <person name="Halakuc P."/>
            <person name="Pipaliya S.V."/>
            <person name="Vacek V."/>
            <person name="Brzon O."/>
            <person name="Soukal P."/>
            <person name="Eme L."/>
            <person name="Dacks J.B."/>
            <person name="Karnkowska A."/>
            <person name="Elias M."/>
            <person name="Hampl V."/>
        </authorList>
    </citation>
    <scope>NUCLEOTIDE SEQUENCE</scope>
    <source>
        <strain evidence="2">RCP-MX</strain>
    </source>
</reference>
<keyword evidence="3" id="KW-1185">Reference proteome</keyword>
<organism evidence="2 3">
    <name type="scientific">Paratrimastix pyriformis</name>
    <dbReference type="NCBI Taxonomy" id="342808"/>
    <lineage>
        <taxon>Eukaryota</taxon>
        <taxon>Metamonada</taxon>
        <taxon>Preaxostyla</taxon>
        <taxon>Paratrimastigidae</taxon>
        <taxon>Paratrimastix</taxon>
    </lineage>
</organism>
<dbReference type="EMBL" id="JAPMOS010000002">
    <property type="protein sequence ID" value="KAJ4462757.1"/>
    <property type="molecule type" value="Genomic_DNA"/>
</dbReference>
<dbReference type="Proteomes" id="UP001141327">
    <property type="component" value="Unassembled WGS sequence"/>
</dbReference>
<protein>
    <submittedName>
        <fullName evidence="2">Uncharacterized protein</fullName>
    </submittedName>
</protein>
<evidence type="ECO:0000256" key="1">
    <source>
        <dbReference type="SAM" id="MobiDB-lite"/>
    </source>
</evidence>
<sequence>MTTLPRSHGTRWRNWLPCRLVSLRPQRPLPPPQRPLLPGVARPASGPDKRGQRQSLLVPPPTFPGSRRPPLLKNNSSRPFSFFFCSSLPPQTATRLRLSAL</sequence>
<name>A0ABQ8UW04_9EUKA</name>
<evidence type="ECO:0000313" key="3">
    <source>
        <dbReference type="Proteomes" id="UP001141327"/>
    </source>
</evidence>
<comment type="caution">
    <text evidence="2">The sequence shown here is derived from an EMBL/GenBank/DDBJ whole genome shotgun (WGS) entry which is preliminary data.</text>
</comment>
<proteinExistence type="predicted"/>
<feature type="region of interest" description="Disordered" evidence="1">
    <location>
        <begin position="24"/>
        <end position="74"/>
    </location>
</feature>
<gene>
    <name evidence="2" type="ORF">PAPYR_778</name>
</gene>
<evidence type="ECO:0000313" key="2">
    <source>
        <dbReference type="EMBL" id="KAJ4462757.1"/>
    </source>
</evidence>